<gene>
    <name evidence="6" type="ORF">JCM17207_22190</name>
</gene>
<dbReference type="Pfam" id="PF00126">
    <property type="entry name" value="HTH_1"/>
    <property type="match status" value="1"/>
</dbReference>
<dbReference type="SUPFAM" id="SSF46785">
    <property type="entry name" value="Winged helix' DNA-binding domain"/>
    <property type="match status" value="1"/>
</dbReference>
<organism evidence="6 7">
    <name type="scientific">Faecalibacterium gallinarum</name>
    <dbReference type="NCBI Taxonomy" id="2903556"/>
    <lineage>
        <taxon>Bacteria</taxon>
        <taxon>Bacillati</taxon>
        <taxon>Bacillota</taxon>
        <taxon>Clostridia</taxon>
        <taxon>Eubacteriales</taxon>
        <taxon>Oscillospiraceae</taxon>
        <taxon>Faecalibacterium</taxon>
    </lineage>
</organism>
<evidence type="ECO:0000256" key="4">
    <source>
        <dbReference type="ARBA" id="ARBA00023163"/>
    </source>
</evidence>
<dbReference type="RefSeq" id="WP_238317806.1">
    <property type="nucleotide sequence ID" value="NZ_BQKV01000098.1"/>
</dbReference>
<dbReference type="Gene3D" id="1.10.10.10">
    <property type="entry name" value="Winged helix-like DNA-binding domain superfamily/Winged helix DNA-binding domain"/>
    <property type="match status" value="1"/>
</dbReference>
<comment type="similarity">
    <text evidence="1">Belongs to the LysR transcriptional regulatory family.</text>
</comment>
<sequence>MEFRQIQYFLAICKYRNISHAAKAIHLSQQALSKQIHELEEELGVSLFIRSTKGVELTRYAQKLEAPARQMLEQEELDLAVTIDGRANPPLVKKLVSMEPAYILFSNQNQAMQRDPLTAEDLRQQRILISQFDSWPQQAMEQIEHYLGFQPDYKIYHGNFDQGVERVRQNEGILIAGKNFCLSRNMKGLDARRFPNEDFIFYHYLAYKSGRKLAKPILSILRQYEESPPKL</sequence>
<evidence type="ECO:0000313" key="6">
    <source>
        <dbReference type="EMBL" id="GJN65594.1"/>
    </source>
</evidence>
<keyword evidence="2" id="KW-0805">Transcription regulation</keyword>
<dbReference type="PROSITE" id="PS50931">
    <property type="entry name" value="HTH_LYSR"/>
    <property type="match status" value="1"/>
</dbReference>
<evidence type="ECO:0000313" key="7">
    <source>
        <dbReference type="Proteomes" id="UP001055185"/>
    </source>
</evidence>
<keyword evidence="4" id="KW-0804">Transcription</keyword>
<dbReference type="GO" id="GO:0032993">
    <property type="term" value="C:protein-DNA complex"/>
    <property type="evidence" value="ECO:0007669"/>
    <property type="project" value="TreeGrafter"/>
</dbReference>
<dbReference type="FunFam" id="1.10.10.10:FF:000001">
    <property type="entry name" value="LysR family transcriptional regulator"/>
    <property type="match status" value="1"/>
</dbReference>
<protein>
    <recommendedName>
        <fullName evidence="5">HTH lysR-type domain-containing protein</fullName>
    </recommendedName>
</protein>
<feature type="domain" description="HTH lysR-type" evidence="5">
    <location>
        <begin position="1"/>
        <end position="58"/>
    </location>
</feature>
<proteinExistence type="inferred from homology"/>
<dbReference type="PRINTS" id="PR00039">
    <property type="entry name" value="HTHLYSR"/>
</dbReference>
<dbReference type="GO" id="GO:0003677">
    <property type="term" value="F:DNA binding"/>
    <property type="evidence" value="ECO:0007669"/>
    <property type="project" value="UniProtKB-KW"/>
</dbReference>
<dbReference type="AlphaFoldDB" id="A0AA37MZ21"/>
<evidence type="ECO:0000259" key="5">
    <source>
        <dbReference type="PROSITE" id="PS50931"/>
    </source>
</evidence>
<dbReference type="InterPro" id="IPR005119">
    <property type="entry name" value="LysR_subst-bd"/>
</dbReference>
<evidence type="ECO:0000256" key="3">
    <source>
        <dbReference type="ARBA" id="ARBA00023125"/>
    </source>
</evidence>
<evidence type="ECO:0000256" key="2">
    <source>
        <dbReference type="ARBA" id="ARBA00023015"/>
    </source>
</evidence>
<dbReference type="PANTHER" id="PTHR30346">
    <property type="entry name" value="TRANSCRIPTIONAL DUAL REGULATOR HCAR-RELATED"/>
    <property type="match status" value="1"/>
</dbReference>
<dbReference type="EMBL" id="BQKV01000098">
    <property type="protein sequence ID" value="GJN65594.1"/>
    <property type="molecule type" value="Genomic_DNA"/>
</dbReference>
<comment type="caution">
    <text evidence="6">The sequence shown here is derived from an EMBL/GenBank/DDBJ whole genome shotgun (WGS) entry which is preliminary data.</text>
</comment>
<dbReference type="GO" id="GO:0003700">
    <property type="term" value="F:DNA-binding transcription factor activity"/>
    <property type="evidence" value="ECO:0007669"/>
    <property type="project" value="InterPro"/>
</dbReference>
<dbReference type="SUPFAM" id="SSF53850">
    <property type="entry name" value="Periplasmic binding protein-like II"/>
    <property type="match status" value="1"/>
</dbReference>
<dbReference type="PANTHER" id="PTHR30346:SF0">
    <property type="entry name" value="HCA OPERON TRANSCRIPTIONAL ACTIVATOR HCAR"/>
    <property type="match status" value="1"/>
</dbReference>
<dbReference type="InterPro" id="IPR036388">
    <property type="entry name" value="WH-like_DNA-bd_sf"/>
</dbReference>
<dbReference type="Pfam" id="PF03466">
    <property type="entry name" value="LysR_substrate"/>
    <property type="match status" value="1"/>
</dbReference>
<reference evidence="6" key="1">
    <citation type="journal article" date="2022" name="Int. J. Syst. Evol. Microbiol.">
        <title>Genome-based, phenotypic and chemotaxonomic classification of Faecalibacterium strains: proposal of three novel species Faecalibacterium duncaniae sp. nov., Faecalibacterium hattorii sp. nov. and Faecalibacterium gallinarum sp. nov. .</title>
        <authorList>
            <person name="Sakamoto M."/>
            <person name="Sakurai N."/>
            <person name="Tanno H."/>
            <person name="Iino T."/>
            <person name="Ohkuma M."/>
            <person name="Endo A."/>
        </authorList>
    </citation>
    <scope>NUCLEOTIDE SEQUENCE</scope>
    <source>
        <strain evidence="6">JCM 17207</strain>
    </source>
</reference>
<keyword evidence="3" id="KW-0238">DNA-binding</keyword>
<dbReference type="InterPro" id="IPR036390">
    <property type="entry name" value="WH_DNA-bd_sf"/>
</dbReference>
<keyword evidence="7" id="KW-1185">Reference proteome</keyword>
<dbReference type="Proteomes" id="UP001055185">
    <property type="component" value="Unassembled WGS sequence"/>
</dbReference>
<evidence type="ECO:0000256" key="1">
    <source>
        <dbReference type="ARBA" id="ARBA00009437"/>
    </source>
</evidence>
<name>A0AA37MZ21_9FIRM</name>
<accession>A0AA37MZ21</accession>
<dbReference type="InterPro" id="IPR000847">
    <property type="entry name" value="LysR_HTH_N"/>
</dbReference>